<gene>
    <name evidence="1" type="ORF">GLOINDRAFT_13</name>
</gene>
<reference evidence="1" key="1">
    <citation type="submission" date="2013-07" db="EMBL/GenBank/DDBJ databases">
        <title>The genome of an arbuscular mycorrhizal fungus provides insights into the evolution of the oldest plant symbiosis.</title>
        <authorList>
            <consortium name="DOE Joint Genome Institute"/>
            <person name="Tisserant E."/>
            <person name="Malbreil M."/>
            <person name="Kuo A."/>
            <person name="Kohler A."/>
            <person name="Symeonidi A."/>
            <person name="Balestrini R."/>
            <person name="Charron P."/>
            <person name="Duensing N."/>
            <person name="Frei-dit-Frey N."/>
            <person name="Gianinazzi-Pearson V."/>
            <person name="Gilbert B."/>
            <person name="Handa Y."/>
            <person name="Hijri M."/>
            <person name="Kaul R."/>
            <person name="Kawaguchi M."/>
            <person name="Krajinski F."/>
            <person name="Lammers P."/>
            <person name="Lapierre D."/>
            <person name="Masclaux F.G."/>
            <person name="Murat C."/>
            <person name="Morin E."/>
            <person name="Ndikumana S."/>
            <person name="Pagni M."/>
            <person name="Petitpierre D."/>
            <person name="Requena N."/>
            <person name="Rosikiewicz P."/>
            <person name="Riley R."/>
            <person name="Saito K."/>
            <person name="San Clemente H."/>
            <person name="Shapiro H."/>
            <person name="van Tuinen D."/>
            <person name="Becard G."/>
            <person name="Bonfante P."/>
            <person name="Paszkowski U."/>
            <person name="Shachar-Hill Y."/>
            <person name="Young J.P."/>
            <person name="Sanders I.R."/>
            <person name="Henrissat B."/>
            <person name="Rensing S.A."/>
            <person name="Grigoriev I.V."/>
            <person name="Corradi N."/>
            <person name="Roux C."/>
            <person name="Martin F."/>
        </authorList>
    </citation>
    <scope>NUCLEOTIDE SEQUENCE</scope>
    <source>
        <strain evidence="1">DAOM 197198</strain>
    </source>
</reference>
<evidence type="ECO:0000313" key="1">
    <source>
        <dbReference type="EMBL" id="ESA23001.1"/>
    </source>
</evidence>
<organism evidence="1">
    <name type="scientific">Rhizophagus irregularis (strain DAOM 181602 / DAOM 197198 / MUCL 43194)</name>
    <name type="common">Arbuscular mycorrhizal fungus</name>
    <name type="synonym">Glomus intraradices</name>
    <dbReference type="NCBI Taxonomy" id="747089"/>
    <lineage>
        <taxon>Eukaryota</taxon>
        <taxon>Fungi</taxon>
        <taxon>Fungi incertae sedis</taxon>
        <taxon>Mucoromycota</taxon>
        <taxon>Glomeromycotina</taxon>
        <taxon>Glomeromycetes</taxon>
        <taxon>Glomerales</taxon>
        <taxon>Glomeraceae</taxon>
        <taxon>Rhizophagus</taxon>
    </lineage>
</organism>
<accession>U9V545</accession>
<name>U9V545_RHIID</name>
<sequence>MYTACSLLPVLSTFFCSSSPVLVSYDDMSLMYLELFFCSVCFSFIPLYIWPPSFNLDLTDISLKQLPAPLPPPSFFNLRVTYRR</sequence>
<proteinExistence type="predicted"/>
<protein>
    <submittedName>
        <fullName evidence="1">Uncharacterized protein</fullName>
    </submittedName>
</protein>
<dbReference type="EMBL" id="KI275114">
    <property type="protein sequence ID" value="ESA23001.1"/>
    <property type="molecule type" value="Genomic_DNA"/>
</dbReference>
<dbReference type="AlphaFoldDB" id="U9V545"/>
<dbReference type="HOGENOM" id="CLU_2528581_0_0_1"/>